<comment type="caution">
    <text evidence="1">The sequence shown here is derived from an EMBL/GenBank/DDBJ whole genome shotgun (WGS) entry which is preliminary data.</text>
</comment>
<feature type="non-terminal residue" evidence="1">
    <location>
        <position position="1"/>
    </location>
</feature>
<reference evidence="1" key="1">
    <citation type="submission" date="2021-06" db="EMBL/GenBank/DDBJ databases">
        <authorList>
            <person name="Kallberg Y."/>
            <person name="Tangrot J."/>
            <person name="Rosling A."/>
        </authorList>
    </citation>
    <scope>NUCLEOTIDE SEQUENCE</scope>
    <source>
        <strain evidence="1">MA461A</strain>
    </source>
</reference>
<accession>A0ACA9QDB9</accession>
<evidence type="ECO:0000313" key="1">
    <source>
        <dbReference type="EMBL" id="CAG8743970.1"/>
    </source>
</evidence>
<name>A0ACA9QDB9_9GLOM</name>
<evidence type="ECO:0000313" key="2">
    <source>
        <dbReference type="Proteomes" id="UP000789920"/>
    </source>
</evidence>
<keyword evidence="2" id="KW-1185">Reference proteome</keyword>
<protein>
    <submittedName>
        <fullName evidence="1">31358_t:CDS:1</fullName>
    </submittedName>
</protein>
<dbReference type="EMBL" id="CAJVQC010029886">
    <property type="protein sequence ID" value="CAG8743970.1"/>
    <property type="molecule type" value="Genomic_DNA"/>
</dbReference>
<proteinExistence type="predicted"/>
<gene>
    <name evidence="1" type="ORF">RPERSI_LOCUS13451</name>
</gene>
<organism evidence="1 2">
    <name type="scientific">Racocetra persica</name>
    <dbReference type="NCBI Taxonomy" id="160502"/>
    <lineage>
        <taxon>Eukaryota</taxon>
        <taxon>Fungi</taxon>
        <taxon>Fungi incertae sedis</taxon>
        <taxon>Mucoromycota</taxon>
        <taxon>Glomeromycotina</taxon>
        <taxon>Glomeromycetes</taxon>
        <taxon>Diversisporales</taxon>
        <taxon>Gigasporaceae</taxon>
        <taxon>Racocetra</taxon>
    </lineage>
</organism>
<dbReference type="Proteomes" id="UP000789920">
    <property type="component" value="Unassembled WGS sequence"/>
</dbReference>
<sequence>QNDHDNLLIVAYFINKGQFDNIKKEVNQIRHGAKSNNIQLDKLGNNLISLMAGMKPFTVKILQVTDDEYDELLKSSEKELSESEFYHI</sequence>